<gene>
    <name evidence="2" type="ORF">UPYG_G00352950</name>
</gene>
<feature type="region of interest" description="Disordered" evidence="1">
    <location>
        <begin position="74"/>
        <end position="123"/>
    </location>
</feature>
<feature type="region of interest" description="Disordered" evidence="1">
    <location>
        <begin position="1"/>
        <end position="32"/>
    </location>
</feature>
<sequence>MTSSCHNTRKRGRQFEKNALDEDYGIEVPPMTAKQPMNQELLQWKNKAEMLQARVEELEAEKTFLRQQLDTLISQKQEDEEEQWHVSMSSDSSLSEEDSSEEEQKKRAEEEKKKKEEARKLND</sequence>
<feature type="compositionally biased region" description="Basic and acidic residues" evidence="1">
    <location>
        <begin position="102"/>
        <end position="123"/>
    </location>
</feature>
<protein>
    <submittedName>
        <fullName evidence="2">Uncharacterized protein</fullName>
    </submittedName>
</protein>
<name>A0ABD0W9J8_UMBPY</name>
<keyword evidence="3" id="KW-1185">Reference proteome</keyword>
<comment type="caution">
    <text evidence="2">The sequence shown here is derived from an EMBL/GenBank/DDBJ whole genome shotgun (WGS) entry which is preliminary data.</text>
</comment>
<dbReference type="AlphaFoldDB" id="A0ABD0W9J8"/>
<proteinExistence type="predicted"/>
<evidence type="ECO:0000256" key="1">
    <source>
        <dbReference type="SAM" id="MobiDB-lite"/>
    </source>
</evidence>
<reference evidence="2 3" key="1">
    <citation type="submission" date="2024-06" db="EMBL/GenBank/DDBJ databases">
        <authorList>
            <person name="Pan Q."/>
            <person name="Wen M."/>
            <person name="Jouanno E."/>
            <person name="Zahm M."/>
            <person name="Klopp C."/>
            <person name="Cabau C."/>
            <person name="Louis A."/>
            <person name="Berthelot C."/>
            <person name="Parey E."/>
            <person name="Roest Crollius H."/>
            <person name="Montfort J."/>
            <person name="Robinson-Rechavi M."/>
            <person name="Bouchez O."/>
            <person name="Lampietro C."/>
            <person name="Lopez Roques C."/>
            <person name="Donnadieu C."/>
            <person name="Postlethwait J."/>
            <person name="Bobe J."/>
            <person name="Verreycken H."/>
            <person name="Guiguen Y."/>
        </authorList>
    </citation>
    <scope>NUCLEOTIDE SEQUENCE [LARGE SCALE GENOMIC DNA]</scope>
    <source>
        <strain evidence="2">Up_M1</strain>
        <tissue evidence="2">Testis</tissue>
    </source>
</reference>
<evidence type="ECO:0000313" key="2">
    <source>
        <dbReference type="EMBL" id="KAL0961676.1"/>
    </source>
</evidence>
<evidence type="ECO:0000313" key="3">
    <source>
        <dbReference type="Proteomes" id="UP001557470"/>
    </source>
</evidence>
<organism evidence="2 3">
    <name type="scientific">Umbra pygmaea</name>
    <name type="common">Eastern mudminnow</name>
    <dbReference type="NCBI Taxonomy" id="75934"/>
    <lineage>
        <taxon>Eukaryota</taxon>
        <taxon>Metazoa</taxon>
        <taxon>Chordata</taxon>
        <taxon>Craniata</taxon>
        <taxon>Vertebrata</taxon>
        <taxon>Euteleostomi</taxon>
        <taxon>Actinopterygii</taxon>
        <taxon>Neopterygii</taxon>
        <taxon>Teleostei</taxon>
        <taxon>Protacanthopterygii</taxon>
        <taxon>Esociformes</taxon>
        <taxon>Umbridae</taxon>
        <taxon>Umbra</taxon>
    </lineage>
</organism>
<dbReference type="EMBL" id="JAGEUA010000013">
    <property type="protein sequence ID" value="KAL0961676.1"/>
    <property type="molecule type" value="Genomic_DNA"/>
</dbReference>
<dbReference type="Proteomes" id="UP001557470">
    <property type="component" value="Unassembled WGS sequence"/>
</dbReference>
<accession>A0ABD0W9J8</accession>